<evidence type="ECO:0000313" key="4">
    <source>
        <dbReference type="Proteomes" id="UP000317036"/>
    </source>
</evidence>
<dbReference type="Proteomes" id="UP000317036">
    <property type="component" value="Unassembled WGS sequence"/>
</dbReference>
<accession>A0A559K832</accession>
<name>A0A559K832_9BACL</name>
<dbReference type="GO" id="GO:0010181">
    <property type="term" value="F:FMN binding"/>
    <property type="evidence" value="ECO:0007669"/>
    <property type="project" value="TreeGrafter"/>
</dbReference>
<dbReference type="InterPro" id="IPR005025">
    <property type="entry name" value="FMN_Rdtase-like_dom"/>
</dbReference>
<dbReference type="InterPro" id="IPR050712">
    <property type="entry name" value="NAD(P)H-dep_reductase"/>
</dbReference>
<gene>
    <name evidence="3" type="ORF">FPZ49_19410</name>
</gene>
<evidence type="ECO:0000259" key="2">
    <source>
        <dbReference type="Pfam" id="PF03358"/>
    </source>
</evidence>
<protein>
    <submittedName>
        <fullName evidence="3">NAD(P)H-dependent oxidoreductase</fullName>
    </submittedName>
</protein>
<comment type="caution">
    <text evidence="3">The sequence shown here is derived from an EMBL/GenBank/DDBJ whole genome shotgun (WGS) entry which is preliminary data.</text>
</comment>
<keyword evidence="4" id="KW-1185">Reference proteome</keyword>
<reference evidence="3 4" key="1">
    <citation type="submission" date="2019-07" db="EMBL/GenBank/DDBJ databases">
        <authorList>
            <person name="Kim J."/>
        </authorList>
    </citation>
    <scope>NUCLEOTIDE SEQUENCE [LARGE SCALE GENOMIC DNA]</scope>
    <source>
        <strain evidence="3 4">JC52</strain>
    </source>
</reference>
<proteinExistence type="inferred from homology"/>
<evidence type="ECO:0000313" key="3">
    <source>
        <dbReference type="EMBL" id="TVY08243.1"/>
    </source>
</evidence>
<dbReference type="PANTHER" id="PTHR30543">
    <property type="entry name" value="CHROMATE REDUCTASE"/>
    <property type="match status" value="1"/>
</dbReference>
<dbReference type="RefSeq" id="WP_144849967.1">
    <property type="nucleotide sequence ID" value="NZ_VNJI01000025.1"/>
</dbReference>
<dbReference type="Pfam" id="PF03358">
    <property type="entry name" value="FMN_red"/>
    <property type="match status" value="1"/>
</dbReference>
<dbReference type="OrthoDB" id="9790975at2"/>
<dbReference type="AlphaFoldDB" id="A0A559K832"/>
<evidence type="ECO:0000256" key="1">
    <source>
        <dbReference type="ARBA" id="ARBA00009428"/>
    </source>
</evidence>
<dbReference type="GO" id="GO:0016491">
    <property type="term" value="F:oxidoreductase activity"/>
    <property type="evidence" value="ECO:0007669"/>
    <property type="project" value="InterPro"/>
</dbReference>
<organism evidence="3 4">
    <name type="scientific">Paenibacillus cremeus</name>
    <dbReference type="NCBI Taxonomy" id="2163881"/>
    <lineage>
        <taxon>Bacteria</taxon>
        <taxon>Bacillati</taxon>
        <taxon>Bacillota</taxon>
        <taxon>Bacilli</taxon>
        <taxon>Bacillales</taxon>
        <taxon>Paenibacillaceae</taxon>
        <taxon>Paenibacillus</taxon>
    </lineage>
</organism>
<dbReference type="EMBL" id="VNJI01000025">
    <property type="protein sequence ID" value="TVY08243.1"/>
    <property type="molecule type" value="Genomic_DNA"/>
</dbReference>
<sequence>MKVMIIAGSNRKNASSTALCRYIAQMLKDQGTEVNLFDLYEKPLPFYCKDQETTDANVKALKQGLLEADGIVLATPEYHGSVSGVLKNALDFVGKDHFDGKVTLSVSSAGGAVGVSSLTHLQTMVRNVHGINCPEWISIGGTQRTFSPDDVPEDEKTRDRVQRTVGYFMTMVQTFRRVKV</sequence>
<dbReference type="SUPFAM" id="SSF52218">
    <property type="entry name" value="Flavoproteins"/>
    <property type="match status" value="1"/>
</dbReference>
<dbReference type="InterPro" id="IPR029039">
    <property type="entry name" value="Flavoprotein-like_sf"/>
</dbReference>
<dbReference type="GO" id="GO:0005829">
    <property type="term" value="C:cytosol"/>
    <property type="evidence" value="ECO:0007669"/>
    <property type="project" value="TreeGrafter"/>
</dbReference>
<feature type="domain" description="NADPH-dependent FMN reductase-like" evidence="2">
    <location>
        <begin position="1"/>
        <end position="140"/>
    </location>
</feature>
<dbReference type="Gene3D" id="3.40.50.360">
    <property type="match status" value="1"/>
</dbReference>
<comment type="similarity">
    <text evidence="1">Belongs to the azoreductase type 2 family.</text>
</comment>
<dbReference type="PANTHER" id="PTHR30543:SF21">
    <property type="entry name" value="NAD(P)H-DEPENDENT FMN REDUCTASE LOT6"/>
    <property type="match status" value="1"/>
</dbReference>